<reference evidence="1 2" key="1">
    <citation type="journal article" date="2022" name="Evol. Bioinform. Online">
        <title>Draft Genome Sequence of Oceanobacillus jordanicus Strain GSFE11, a Halotolerant Plant Growth-Promoting Bacterial Endophyte Isolated From the Jordan Valley.</title>
        <authorList>
            <person name="Alhindi T."/>
            <person name="Albdaiwi R."/>
        </authorList>
    </citation>
    <scope>NUCLEOTIDE SEQUENCE [LARGE SCALE GENOMIC DNA]</scope>
    <source>
        <strain evidence="1 2">GSFE11</strain>
    </source>
</reference>
<evidence type="ECO:0000313" key="2">
    <source>
        <dbReference type="Proteomes" id="UP001199631"/>
    </source>
</evidence>
<proteinExistence type="predicted"/>
<evidence type="ECO:0000313" key="1">
    <source>
        <dbReference type="EMBL" id="MCG3421033.1"/>
    </source>
</evidence>
<organism evidence="1 2">
    <name type="scientific">Oceanobacillus jordanicus</name>
    <dbReference type="NCBI Taxonomy" id="2867266"/>
    <lineage>
        <taxon>Bacteria</taxon>
        <taxon>Bacillati</taxon>
        <taxon>Bacillota</taxon>
        <taxon>Bacilli</taxon>
        <taxon>Bacillales</taxon>
        <taxon>Bacillaceae</taxon>
        <taxon>Oceanobacillus</taxon>
    </lineage>
</organism>
<comment type="caution">
    <text evidence="1">The sequence shown here is derived from an EMBL/GenBank/DDBJ whole genome shotgun (WGS) entry which is preliminary data.</text>
</comment>
<sequence length="151" mass="17819">MTQYIYIASPMRLPEGSFGASPISPEQPNIFKNEFDFVHLYFENNYDSEKKQRFTYSPHFSYKHQVAACSNQIPLKNDLSGRPEEEKCLSILYNYVEEAIQNSNIIEYFTSLNGEEDARLSKKRSINWLDIKNPYDLVLEDREFLEITLWN</sequence>
<gene>
    <name evidence="1" type="ORF">K3T81_17940</name>
</gene>
<accession>A0AAW5BB91</accession>
<keyword evidence="2" id="KW-1185">Reference proteome</keyword>
<dbReference type="Proteomes" id="UP001199631">
    <property type="component" value="Unassembled WGS sequence"/>
</dbReference>
<protein>
    <submittedName>
        <fullName evidence="1">Uncharacterized protein</fullName>
    </submittedName>
</protein>
<name>A0AAW5BB91_9BACI</name>
<dbReference type="EMBL" id="JAIFZM010000021">
    <property type="protein sequence ID" value="MCG3421033.1"/>
    <property type="molecule type" value="Genomic_DNA"/>
</dbReference>
<dbReference type="RefSeq" id="WP_238022030.1">
    <property type="nucleotide sequence ID" value="NZ_JAIFZM010000021.1"/>
</dbReference>
<dbReference type="AlphaFoldDB" id="A0AAW5BB91"/>